<evidence type="ECO:0000256" key="1">
    <source>
        <dbReference type="SAM" id="Phobius"/>
    </source>
</evidence>
<sequence>MSTLLVCLVPVAVYVVVQGWRDRAALRAALGRVGLGSFGRAWPLAALVFLGLLVASNLLAGVVVGLVA</sequence>
<evidence type="ECO:0000313" key="3">
    <source>
        <dbReference type="Proteomes" id="UP000467240"/>
    </source>
</evidence>
<keyword evidence="3" id="KW-1185">Reference proteome</keyword>
<name>A0A7J5BN83_9MICO</name>
<proteinExistence type="predicted"/>
<evidence type="ECO:0000313" key="2">
    <source>
        <dbReference type="EMBL" id="KAB1653441.1"/>
    </source>
</evidence>
<dbReference type="RefSeq" id="WP_158041789.1">
    <property type="nucleotide sequence ID" value="NZ_JACCFV010000001.1"/>
</dbReference>
<keyword evidence="1" id="KW-0812">Transmembrane</keyword>
<dbReference type="AlphaFoldDB" id="A0A7J5BN83"/>
<dbReference type="EMBL" id="WBJZ01000023">
    <property type="protein sequence ID" value="KAB1653441.1"/>
    <property type="molecule type" value="Genomic_DNA"/>
</dbReference>
<protein>
    <submittedName>
        <fullName evidence="2">Uncharacterized protein</fullName>
    </submittedName>
</protein>
<keyword evidence="1" id="KW-1133">Transmembrane helix</keyword>
<dbReference type="Proteomes" id="UP000467240">
    <property type="component" value="Unassembled WGS sequence"/>
</dbReference>
<gene>
    <name evidence="2" type="ORF">F8O01_15335</name>
</gene>
<organism evidence="2 3">
    <name type="scientific">Pseudoclavibacter chungangensis</name>
    <dbReference type="NCBI Taxonomy" id="587635"/>
    <lineage>
        <taxon>Bacteria</taxon>
        <taxon>Bacillati</taxon>
        <taxon>Actinomycetota</taxon>
        <taxon>Actinomycetes</taxon>
        <taxon>Micrococcales</taxon>
        <taxon>Microbacteriaceae</taxon>
        <taxon>Pseudoclavibacter</taxon>
    </lineage>
</organism>
<accession>A0A7J5BN83</accession>
<reference evidence="2 3" key="1">
    <citation type="submission" date="2019-09" db="EMBL/GenBank/DDBJ databases">
        <title>Phylogeny of genus Pseudoclavibacter and closely related genus.</title>
        <authorList>
            <person name="Li Y."/>
        </authorList>
    </citation>
    <scope>NUCLEOTIDE SEQUENCE [LARGE SCALE GENOMIC DNA]</scope>
    <source>
        <strain evidence="2 3">DSM 23821</strain>
    </source>
</reference>
<comment type="caution">
    <text evidence="2">The sequence shown here is derived from an EMBL/GenBank/DDBJ whole genome shotgun (WGS) entry which is preliminary data.</text>
</comment>
<feature type="transmembrane region" description="Helical" evidence="1">
    <location>
        <begin position="43"/>
        <end position="67"/>
    </location>
</feature>
<keyword evidence="1" id="KW-0472">Membrane</keyword>